<evidence type="ECO:0000256" key="3">
    <source>
        <dbReference type="ARBA" id="ARBA00023002"/>
    </source>
</evidence>
<protein>
    <recommendedName>
        <fullName evidence="4">Ketoreductase domain-containing protein</fullName>
    </recommendedName>
</protein>
<dbReference type="OrthoDB" id="1669814at2759"/>
<dbReference type="InterPro" id="IPR036291">
    <property type="entry name" value="NAD(P)-bd_dom_sf"/>
</dbReference>
<evidence type="ECO:0000256" key="1">
    <source>
        <dbReference type="ARBA" id="ARBA00006484"/>
    </source>
</evidence>
<name>A0A1L9T1Z2_9EURO</name>
<keyword evidence="6" id="KW-1185">Reference proteome</keyword>
<dbReference type="InterPro" id="IPR020904">
    <property type="entry name" value="Sc_DH/Rdtase_CS"/>
</dbReference>
<dbReference type="GeneID" id="63766138"/>
<dbReference type="Gene3D" id="3.40.50.720">
    <property type="entry name" value="NAD(P)-binding Rossmann-like Domain"/>
    <property type="match status" value="1"/>
</dbReference>
<dbReference type="RefSeq" id="XP_040697167.1">
    <property type="nucleotide sequence ID" value="XM_040850065.1"/>
</dbReference>
<dbReference type="PRINTS" id="PR00081">
    <property type="entry name" value="GDHRDH"/>
</dbReference>
<keyword evidence="2" id="KW-0521">NADP</keyword>
<keyword evidence="3" id="KW-0560">Oxidoreductase</keyword>
<sequence>MPQTNDNVHALRYREAKPSQGDPSRPVSQLFRLDDRTVIITGATGFLGTTLAIAIFESGADIVCLDLPPTPTAQTWNDVETAASRHGRQLSYYQLDVTDEDAVAHTFATFLPTLRYPVKGLVTCAGLSLDGPSSEFPASAFRKVLDINVTGTFLVAQATARAMISANTSGSMVFVASMSGYGANKGVDTAGYNSSKAAVHQLTRSLAAEWGSRAGLPLIRVNSLSPGYIRTAATAGALQKPGMEAQWMGDNMFYRLSTADEFRAPVLFMLGDGSSFMTGADLRVDGGHCSW</sequence>
<proteinExistence type="inferred from homology"/>
<dbReference type="EMBL" id="KV878597">
    <property type="protein sequence ID" value="OJJ53361.1"/>
    <property type="molecule type" value="Genomic_DNA"/>
</dbReference>
<dbReference type="AlphaFoldDB" id="A0A1L9T1Z2"/>
<dbReference type="Proteomes" id="UP000184356">
    <property type="component" value="Unassembled WGS sequence"/>
</dbReference>
<dbReference type="Pfam" id="PF13561">
    <property type="entry name" value="adh_short_C2"/>
    <property type="match status" value="1"/>
</dbReference>
<dbReference type="VEuPathDB" id="FungiDB:ASPSYDRAFT_62004"/>
<evidence type="ECO:0000259" key="4">
    <source>
        <dbReference type="SMART" id="SM00822"/>
    </source>
</evidence>
<feature type="domain" description="Ketoreductase" evidence="4">
    <location>
        <begin position="36"/>
        <end position="222"/>
    </location>
</feature>
<gene>
    <name evidence="5" type="ORF">ASPSYDRAFT_62004</name>
</gene>
<evidence type="ECO:0000313" key="5">
    <source>
        <dbReference type="EMBL" id="OJJ53361.1"/>
    </source>
</evidence>
<dbReference type="PANTHER" id="PTHR43008">
    <property type="entry name" value="BENZIL REDUCTASE"/>
    <property type="match status" value="1"/>
</dbReference>
<comment type="similarity">
    <text evidence="1">Belongs to the short-chain dehydrogenases/reductases (SDR) family.</text>
</comment>
<dbReference type="GO" id="GO:0016616">
    <property type="term" value="F:oxidoreductase activity, acting on the CH-OH group of donors, NAD or NADP as acceptor"/>
    <property type="evidence" value="ECO:0007669"/>
    <property type="project" value="UniProtKB-ARBA"/>
</dbReference>
<evidence type="ECO:0000313" key="6">
    <source>
        <dbReference type="Proteomes" id="UP000184356"/>
    </source>
</evidence>
<reference evidence="6" key="1">
    <citation type="journal article" date="2017" name="Genome Biol.">
        <title>Comparative genomics reveals high biological diversity and specific adaptations in the industrially and medically important fungal genus Aspergillus.</title>
        <authorList>
            <person name="de Vries R.P."/>
            <person name="Riley R."/>
            <person name="Wiebenga A."/>
            <person name="Aguilar-Osorio G."/>
            <person name="Amillis S."/>
            <person name="Uchima C.A."/>
            <person name="Anderluh G."/>
            <person name="Asadollahi M."/>
            <person name="Askin M."/>
            <person name="Barry K."/>
            <person name="Battaglia E."/>
            <person name="Bayram O."/>
            <person name="Benocci T."/>
            <person name="Braus-Stromeyer S.A."/>
            <person name="Caldana C."/>
            <person name="Canovas D."/>
            <person name="Cerqueira G.C."/>
            <person name="Chen F."/>
            <person name="Chen W."/>
            <person name="Choi C."/>
            <person name="Clum A."/>
            <person name="Dos Santos R.A."/>
            <person name="Damasio A.R."/>
            <person name="Diallinas G."/>
            <person name="Emri T."/>
            <person name="Fekete E."/>
            <person name="Flipphi M."/>
            <person name="Freyberg S."/>
            <person name="Gallo A."/>
            <person name="Gournas C."/>
            <person name="Habgood R."/>
            <person name="Hainaut M."/>
            <person name="Harispe M.L."/>
            <person name="Henrissat B."/>
            <person name="Hilden K.S."/>
            <person name="Hope R."/>
            <person name="Hossain A."/>
            <person name="Karabika E."/>
            <person name="Karaffa L."/>
            <person name="Karanyi Z."/>
            <person name="Krasevec N."/>
            <person name="Kuo A."/>
            <person name="Kusch H."/>
            <person name="LaButti K."/>
            <person name="Lagendijk E.L."/>
            <person name="Lapidus A."/>
            <person name="Levasseur A."/>
            <person name="Lindquist E."/>
            <person name="Lipzen A."/>
            <person name="Logrieco A.F."/>
            <person name="MacCabe A."/>
            <person name="Maekelae M.R."/>
            <person name="Malavazi I."/>
            <person name="Melin P."/>
            <person name="Meyer V."/>
            <person name="Mielnichuk N."/>
            <person name="Miskei M."/>
            <person name="Molnar A.P."/>
            <person name="Mule G."/>
            <person name="Ngan C.Y."/>
            <person name="Orejas M."/>
            <person name="Orosz E."/>
            <person name="Ouedraogo J.P."/>
            <person name="Overkamp K.M."/>
            <person name="Park H.-S."/>
            <person name="Perrone G."/>
            <person name="Piumi F."/>
            <person name="Punt P.J."/>
            <person name="Ram A.F."/>
            <person name="Ramon A."/>
            <person name="Rauscher S."/>
            <person name="Record E."/>
            <person name="Riano-Pachon D.M."/>
            <person name="Robert V."/>
            <person name="Roehrig J."/>
            <person name="Ruller R."/>
            <person name="Salamov A."/>
            <person name="Salih N.S."/>
            <person name="Samson R.A."/>
            <person name="Sandor E."/>
            <person name="Sanguinetti M."/>
            <person name="Schuetze T."/>
            <person name="Sepcic K."/>
            <person name="Shelest E."/>
            <person name="Sherlock G."/>
            <person name="Sophianopoulou V."/>
            <person name="Squina F.M."/>
            <person name="Sun H."/>
            <person name="Susca A."/>
            <person name="Todd R.B."/>
            <person name="Tsang A."/>
            <person name="Unkles S.E."/>
            <person name="van de Wiele N."/>
            <person name="van Rossen-Uffink D."/>
            <person name="Oliveira J.V."/>
            <person name="Vesth T.C."/>
            <person name="Visser J."/>
            <person name="Yu J.-H."/>
            <person name="Zhou M."/>
            <person name="Andersen M.R."/>
            <person name="Archer D.B."/>
            <person name="Baker S.E."/>
            <person name="Benoit I."/>
            <person name="Brakhage A.A."/>
            <person name="Braus G.H."/>
            <person name="Fischer R."/>
            <person name="Frisvad J.C."/>
            <person name="Goldman G.H."/>
            <person name="Houbraken J."/>
            <person name="Oakley B."/>
            <person name="Pocsi I."/>
            <person name="Scazzocchio C."/>
            <person name="Seiboth B."/>
            <person name="vanKuyk P.A."/>
            <person name="Wortman J."/>
            <person name="Dyer P.S."/>
            <person name="Grigoriev I.V."/>
        </authorList>
    </citation>
    <scope>NUCLEOTIDE SEQUENCE [LARGE SCALE GENOMIC DNA]</scope>
    <source>
        <strain evidence="6">CBS 593.65</strain>
    </source>
</reference>
<dbReference type="GO" id="GO:0050664">
    <property type="term" value="F:oxidoreductase activity, acting on NAD(P)H, oxygen as acceptor"/>
    <property type="evidence" value="ECO:0007669"/>
    <property type="project" value="TreeGrafter"/>
</dbReference>
<dbReference type="SUPFAM" id="SSF51735">
    <property type="entry name" value="NAD(P)-binding Rossmann-fold domains"/>
    <property type="match status" value="1"/>
</dbReference>
<dbReference type="GO" id="GO:0044550">
    <property type="term" value="P:secondary metabolite biosynthetic process"/>
    <property type="evidence" value="ECO:0007669"/>
    <property type="project" value="UniProtKB-ARBA"/>
</dbReference>
<organism evidence="5 6">
    <name type="scientific">Aspergillus sydowii CBS 593.65</name>
    <dbReference type="NCBI Taxonomy" id="1036612"/>
    <lineage>
        <taxon>Eukaryota</taxon>
        <taxon>Fungi</taxon>
        <taxon>Dikarya</taxon>
        <taxon>Ascomycota</taxon>
        <taxon>Pezizomycotina</taxon>
        <taxon>Eurotiomycetes</taxon>
        <taxon>Eurotiomycetidae</taxon>
        <taxon>Eurotiales</taxon>
        <taxon>Aspergillaceae</taxon>
        <taxon>Aspergillus</taxon>
        <taxon>Aspergillus subgen. Nidulantes</taxon>
    </lineage>
</organism>
<accession>A0A1L9T1Z2</accession>
<dbReference type="InterPro" id="IPR002347">
    <property type="entry name" value="SDR_fam"/>
</dbReference>
<dbReference type="SMART" id="SM00822">
    <property type="entry name" value="PKS_KR"/>
    <property type="match status" value="1"/>
</dbReference>
<dbReference type="InterPro" id="IPR057326">
    <property type="entry name" value="KR_dom"/>
</dbReference>
<dbReference type="PANTHER" id="PTHR43008:SF4">
    <property type="entry name" value="CHAIN DEHYDROGENASE, PUTATIVE (AFU_ORTHOLOGUE AFUA_4G08710)-RELATED"/>
    <property type="match status" value="1"/>
</dbReference>
<dbReference type="STRING" id="1036612.A0A1L9T1Z2"/>
<dbReference type="PROSITE" id="PS00061">
    <property type="entry name" value="ADH_SHORT"/>
    <property type="match status" value="1"/>
</dbReference>
<evidence type="ECO:0000256" key="2">
    <source>
        <dbReference type="ARBA" id="ARBA00022857"/>
    </source>
</evidence>